<dbReference type="PANTHER" id="PTHR30514">
    <property type="entry name" value="GLUCOKINASE"/>
    <property type="match status" value="1"/>
</dbReference>
<dbReference type="OrthoDB" id="2930at2"/>
<dbReference type="Pfam" id="PF01380">
    <property type="entry name" value="SIS"/>
    <property type="match status" value="1"/>
</dbReference>
<keyword evidence="1" id="KW-0805">Transcription regulation</keyword>
<dbReference type="Pfam" id="PF01418">
    <property type="entry name" value="HTH_6"/>
    <property type="match status" value="1"/>
</dbReference>
<dbReference type="SUPFAM" id="SSF53697">
    <property type="entry name" value="SIS domain"/>
    <property type="match status" value="1"/>
</dbReference>
<organism evidence="6 7">
    <name type="scientific">Neobacillus piezotolerans</name>
    <dbReference type="NCBI Taxonomy" id="2259171"/>
    <lineage>
        <taxon>Bacteria</taxon>
        <taxon>Bacillati</taxon>
        <taxon>Bacillota</taxon>
        <taxon>Bacilli</taxon>
        <taxon>Bacillales</taxon>
        <taxon>Bacillaceae</taxon>
        <taxon>Neobacillus</taxon>
    </lineage>
</organism>
<dbReference type="Gene3D" id="3.40.50.10490">
    <property type="entry name" value="Glucose-6-phosphate isomerase like protein, domain 1"/>
    <property type="match status" value="1"/>
</dbReference>
<gene>
    <name evidence="6" type="ORF">DRW41_00700</name>
</gene>
<dbReference type="Gene3D" id="1.10.10.10">
    <property type="entry name" value="Winged helix-like DNA-binding domain superfamily/Winged helix DNA-binding domain"/>
    <property type="match status" value="1"/>
</dbReference>
<dbReference type="PROSITE" id="PS51464">
    <property type="entry name" value="SIS"/>
    <property type="match status" value="1"/>
</dbReference>
<dbReference type="InterPro" id="IPR047640">
    <property type="entry name" value="RpiR-like"/>
</dbReference>
<dbReference type="AlphaFoldDB" id="A0A3D8GUH7"/>
<evidence type="ECO:0000259" key="5">
    <source>
        <dbReference type="PROSITE" id="PS51464"/>
    </source>
</evidence>
<protein>
    <submittedName>
        <fullName evidence="6">MurR/RpiR family transcriptional regulator</fullName>
    </submittedName>
</protein>
<dbReference type="InterPro" id="IPR000281">
    <property type="entry name" value="HTH_RpiR"/>
</dbReference>
<dbReference type="Proteomes" id="UP000257144">
    <property type="component" value="Unassembled WGS sequence"/>
</dbReference>
<evidence type="ECO:0000313" key="6">
    <source>
        <dbReference type="EMBL" id="RDU38123.1"/>
    </source>
</evidence>
<keyword evidence="7" id="KW-1185">Reference proteome</keyword>
<evidence type="ECO:0000256" key="3">
    <source>
        <dbReference type="ARBA" id="ARBA00023163"/>
    </source>
</evidence>
<dbReference type="GO" id="GO:0003700">
    <property type="term" value="F:DNA-binding transcription factor activity"/>
    <property type="evidence" value="ECO:0007669"/>
    <property type="project" value="InterPro"/>
</dbReference>
<dbReference type="SUPFAM" id="SSF46689">
    <property type="entry name" value="Homeodomain-like"/>
    <property type="match status" value="1"/>
</dbReference>
<dbReference type="EMBL" id="QNQT01000001">
    <property type="protein sequence ID" value="RDU38123.1"/>
    <property type="molecule type" value="Genomic_DNA"/>
</dbReference>
<feature type="domain" description="HTH rpiR-type" evidence="4">
    <location>
        <begin position="1"/>
        <end position="77"/>
    </location>
</feature>
<dbReference type="InterPro" id="IPR035472">
    <property type="entry name" value="RpiR-like_SIS"/>
</dbReference>
<dbReference type="GO" id="GO:0097367">
    <property type="term" value="F:carbohydrate derivative binding"/>
    <property type="evidence" value="ECO:0007669"/>
    <property type="project" value="InterPro"/>
</dbReference>
<dbReference type="InterPro" id="IPR036388">
    <property type="entry name" value="WH-like_DNA-bd_sf"/>
</dbReference>
<dbReference type="PANTHER" id="PTHR30514:SF18">
    <property type="entry name" value="RPIR-FAMILY TRANSCRIPTIONAL REGULATOR"/>
    <property type="match status" value="1"/>
</dbReference>
<comment type="caution">
    <text evidence="6">The sequence shown here is derived from an EMBL/GenBank/DDBJ whole genome shotgun (WGS) entry which is preliminary data.</text>
</comment>
<keyword evidence="3" id="KW-0804">Transcription</keyword>
<sequence>MNPITVIKEKVADLPKSQRKVADYIMNNQMEVAFLTLDQLAHLIGTSTTTVMRFTFNLGYSGYSEFQKNLQELLRNQSAPQTRLEINIKEINNSELWERFAETQIQNIKYTLGSISEDTLNEFIEMIIQSKRVFCTCVRSGLPVAQYLTQGINRLIGNCELIIADYSDWADKSVDLNSEDLLIAVSYPRYANRIVDYVRIANNSNCKIISITDSYSSPLIKYSDLVIRTSPESFAFHNSPVTAMIIVDYIISAIAIKYPERTKERLDKINSILLSMNYHHEK</sequence>
<evidence type="ECO:0000256" key="2">
    <source>
        <dbReference type="ARBA" id="ARBA00023125"/>
    </source>
</evidence>
<keyword evidence="2" id="KW-0238">DNA-binding</keyword>
<dbReference type="RefSeq" id="WP_115450044.1">
    <property type="nucleotide sequence ID" value="NZ_QNQT01000001.1"/>
</dbReference>
<dbReference type="GO" id="GO:0003677">
    <property type="term" value="F:DNA binding"/>
    <property type="evidence" value="ECO:0007669"/>
    <property type="project" value="UniProtKB-KW"/>
</dbReference>
<dbReference type="InterPro" id="IPR009057">
    <property type="entry name" value="Homeodomain-like_sf"/>
</dbReference>
<accession>A0A3D8GUH7</accession>
<evidence type="ECO:0000259" key="4">
    <source>
        <dbReference type="PROSITE" id="PS51071"/>
    </source>
</evidence>
<proteinExistence type="predicted"/>
<feature type="domain" description="SIS" evidence="5">
    <location>
        <begin position="123"/>
        <end position="261"/>
    </location>
</feature>
<dbReference type="PROSITE" id="PS51071">
    <property type="entry name" value="HTH_RPIR"/>
    <property type="match status" value="1"/>
</dbReference>
<evidence type="ECO:0000313" key="7">
    <source>
        <dbReference type="Proteomes" id="UP000257144"/>
    </source>
</evidence>
<evidence type="ECO:0000256" key="1">
    <source>
        <dbReference type="ARBA" id="ARBA00023015"/>
    </source>
</evidence>
<dbReference type="InterPro" id="IPR046348">
    <property type="entry name" value="SIS_dom_sf"/>
</dbReference>
<dbReference type="GO" id="GO:1901135">
    <property type="term" value="P:carbohydrate derivative metabolic process"/>
    <property type="evidence" value="ECO:0007669"/>
    <property type="project" value="InterPro"/>
</dbReference>
<name>A0A3D8GUH7_9BACI</name>
<dbReference type="CDD" id="cd05013">
    <property type="entry name" value="SIS_RpiR"/>
    <property type="match status" value="1"/>
</dbReference>
<reference evidence="6 7" key="1">
    <citation type="submission" date="2018-07" db="EMBL/GenBank/DDBJ databases">
        <title>Bacillus sp. YLB-04 draft genome sequence.</title>
        <authorList>
            <person name="Yu L."/>
            <person name="Tang X."/>
        </authorList>
    </citation>
    <scope>NUCLEOTIDE SEQUENCE [LARGE SCALE GENOMIC DNA]</scope>
    <source>
        <strain evidence="6 7">YLB-04</strain>
    </source>
</reference>
<dbReference type="InterPro" id="IPR001347">
    <property type="entry name" value="SIS_dom"/>
</dbReference>